<gene>
    <name evidence="3" type="ORF">G7057_07950</name>
</gene>
<proteinExistence type="predicted"/>
<evidence type="ECO:0000259" key="1">
    <source>
        <dbReference type="Pfam" id="PF02317"/>
    </source>
</evidence>
<evidence type="ECO:0000313" key="3">
    <source>
        <dbReference type="EMBL" id="QII82372.1"/>
    </source>
</evidence>
<dbReference type="InterPro" id="IPR003421">
    <property type="entry name" value="Opine_DH"/>
</dbReference>
<dbReference type="Proteomes" id="UP000501451">
    <property type="component" value="Chromosome"/>
</dbReference>
<dbReference type="Pfam" id="PF02558">
    <property type="entry name" value="ApbA"/>
    <property type="match status" value="1"/>
</dbReference>
<organism evidence="3 4">
    <name type="scientific">Jeotgalibaca arthritidis</name>
    <dbReference type="NCBI Taxonomy" id="1868794"/>
    <lineage>
        <taxon>Bacteria</taxon>
        <taxon>Bacillati</taxon>
        <taxon>Bacillota</taxon>
        <taxon>Bacilli</taxon>
        <taxon>Lactobacillales</taxon>
        <taxon>Carnobacteriaceae</taxon>
        <taxon>Jeotgalibaca</taxon>
    </lineage>
</organism>
<dbReference type="RefSeq" id="WP_166162610.1">
    <property type="nucleotide sequence ID" value="NZ_CP049740.1"/>
</dbReference>
<feature type="domain" description="Opine dehydrogenase" evidence="1">
    <location>
        <begin position="183"/>
        <end position="327"/>
    </location>
</feature>
<dbReference type="EMBL" id="CP049740">
    <property type="protein sequence ID" value="QII82372.1"/>
    <property type="molecule type" value="Genomic_DNA"/>
</dbReference>
<dbReference type="InterPro" id="IPR008927">
    <property type="entry name" value="6-PGluconate_DH-like_C_sf"/>
</dbReference>
<accession>A0A6G7KAW7</accession>
<dbReference type="Pfam" id="PF02317">
    <property type="entry name" value="Octopine_DH"/>
    <property type="match status" value="1"/>
</dbReference>
<keyword evidence="4" id="KW-1185">Reference proteome</keyword>
<protein>
    <submittedName>
        <fullName evidence="3">NAD(P)-binding domain-containing protein</fullName>
    </submittedName>
</protein>
<dbReference type="GO" id="GO:0016491">
    <property type="term" value="F:oxidoreductase activity"/>
    <property type="evidence" value="ECO:0007669"/>
    <property type="project" value="InterPro"/>
</dbReference>
<dbReference type="InterPro" id="IPR051729">
    <property type="entry name" value="Opine/Lysopine_DH"/>
</dbReference>
<name>A0A6G7KAW7_9LACT</name>
<dbReference type="PANTHER" id="PTHR38015:SF1">
    <property type="entry name" value="OPINE DEHYDROGENASE DOMAIN-CONTAINING PROTEIN"/>
    <property type="match status" value="1"/>
</dbReference>
<dbReference type="InterPro" id="IPR013328">
    <property type="entry name" value="6PGD_dom2"/>
</dbReference>
<dbReference type="InterPro" id="IPR036291">
    <property type="entry name" value="NAD(P)-bd_dom_sf"/>
</dbReference>
<dbReference type="SUPFAM" id="SSF48179">
    <property type="entry name" value="6-phosphogluconate dehydrogenase C-terminal domain-like"/>
    <property type="match status" value="1"/>
</dbReference>
<reference evidence="3 4" key="1">
    <citation type="journal article" date="2017" name="Int. J. Syst. Evol. Microbiol.">
        <title>Jeotgalibaca porci sp. nov. and Jeotgalibaca arthritidis sp. nov., isolated from pigs, and emended description of the genus Jeotgalibaca.</title>
        <authorList>
            <person name="Zamora L."/>
            <person name="Perez-Sancho M."/>
            <person name="Dominguez L."/>
            <person name="Fernandez-Garayzabal J.F."/>
            <person name="Vela A.I."/>
        </authorList>
    </citation>
    <scope>NUCLEOTIDE SEQUENCE [LARGE SCALE GENOMIC DNA]</scope>
    <source>
        <strain evidence="3 4">CECT 9157</strain>
    </source>
</reference>
<dbReference type="Gene3D" id="1.10.1040.10">
    <property type="entry name" value="N-(1-d-carboxylethyl)-l-norvaline Dehydrogenase, domain 2"/>
    <property type="match status" value="1"/>
</dbReference>
<evidence type="ECO:0000313" key="4">
    <source>
        <dbReference type="Proteomes" id="UP000501451"/>
    </source>
</evidence>
<dbReference type="AlphaFoldDB" id="A0A6G7KAW7"/>
<dbReference type="InterPro" id="IPR013332">
    <property type="entry name" value="KPR_N"/>
</dbReference>
<sequence length="360" mass="40038">MKVTIIGAGNSGLAMAAHLTLEGNDVTLWNRTRDHIEALIENPIIHCSGIINGNAKIHCVTDDLAVVLENPEMVFVTTPAFSHATLAKQFAHTLKINTTIILNPGRTFGALEFHHELKQNNSTISPLIAETQTILYTCRKTSDTDVEIYALKQDVLISTIEGAGNQELVQALPRCLRDKFVPAQSIIETSIGNVGMIMHCAPILLNTGWVESDQHDFCYYREGISPTIAKFIEKMDKERQDVARLLGHPIESAMEWMKRTYAIEGDCFYDVIQNNDAYQTILGPKNLHHRYVTEDIPTGLVPLEAVGKELGLAMTHIGLIIDLASALLDIDFRKEGRNLRDVIDNNQLSLHHILNEEGAK</sequence>
<dbReference type="PANTHER" id="PTHR38015">
    <property type="entry name" value="BLR6086 PROTEIN"/>
    <property type="match status" value="1"/>
</dbReference>
<dbReference type="Gene3D" id="3.40.50.720">
    <property type="entry name" value="NAD(P)-binding Rossmann-like Domain"/>
    <property type="match status" value="1"/>
</dbReference>
<dbReference type="SUPFAM" id="SSF51735">
    <property type="entry name" value="NAD(P)-binding Rossmann-fold domains"/>
    <property type="match status" value="1"/>
</dbReference>
<evidence type="ECO:0000259" key="2">
    <source>
        <dbReference type="Pfam" id="PF02558"/>
    </source>
</evidence>
<dbReference type="KEGG" id="jar:G7057_07950"/>
<feature type="domain" description="Ketopantoate reductase N-terminal" evidence="2">
    <location>
        <begin position="3"/>
        <end position="102"/>
    </location>
</feature>